<proteinExistence type="predicted"/>
<dbReference type="EMBL" id="LAZR01001042">
    <property type="protein sequence ID" value="KKN51930.1"/>
    <property type="molecule type" value="Genomic_DNA"/>
</dbReference>
<dbReference type="AlphaFoldDB" id="A0A0F9R5T5"/>
<organism evidence="1">
    <name type="scientific">marine sediment metagenome</name>
    <dbReference type="NCBI Taxonomy" id="412755"/>
    <lineage>
        <taxon>unclassified sequences</taxon>
        <taxon>metagenomes</taxon>
        <taxon>ecological metagenomes</taxon>
    </lineage>
</organism>
<evidence type="ECO:0000313" key="1">
    <source>
        <dbReference type="EMBL" id="KKN51930.1"/>
    </source>
</evidence>
<reference evidence="1" key="1">
    <citation type="journal article" date="2015" name="Nature">
        <title>Complex archaea that bridge the gap between prokaryotes and eukaryotes.</title>
        <authorList>
            <person name="Spang A."/>
            <person name="Saw J.H."/>
            <person name="Jorgensen S.L."/>
            <person name="Zaremba-Niedzwiedzka K."/>
            <person name="Martijn J."/>
            <person name="Lind A.E."/>
            <person name="van Eijk R."/>
            <person name="Schleper C."/>
            <person name="Guy L."/>
            <person name="Ettema T.J."/>
        </authorList>
    </citation>
    <scope>NUCLEOTIDE SEQUENCE</scope>
</reference>
<sequence>MIFRRKKPELNIEEIIKNVENVVTSLNLNYLYGRLTLYELTEVHDKYEIFNKSKDSKKFIYFSYWLSGYLLGFHRNGNALDRLYKYLGDKKND</sequence>
<protein>
    <submittedName>
        <fullName evidence="1">Uncharacterized protein</fullName>
    </submittedName>
</protein>
<gene>
    <name evidence="1" type="ORF">LCGC14_0617670</name>
</gene>
<name>A0A0F9R5T5_9ZZZZ</name>
<accession>A0A0F9R5T5</accession>
<comment type="caution">
    <text evidence="1">The sequence shown here is derived from an EMBL/GenBank/DDBJ whole genome shotgun (WGS) entry which is preliminary data.</text>
</comment>